<dbReference type="GO" id="GO:0046872">
    <property type="term" value="F:metal ion binding"/>
    <property type="evidence" value="ECO:0007669"/>
    <property type="project" value="UniProtKB-KW"/>
</dbReference>
<dbReference type="InterPro" id="IPR013839">
    <property type="entry name" value="DNAligase_adenylation"/>
</dbReference>
<evidence type="ECO:0000256" key="14">
    <source>
        <dbReference type="HAMAP-Rule" id="MF_01588"/>
    </source>
</evidence>
<evidence type="ECO:0000256" key="12">
    <source>
        <dbReference type="ARBA" id="ARBA00034005"/>
    </source>
</evidence>
<dbReference type="FunFam" id="1.10.150.20:FF:000007">
    <property type="entry name" value="DNA ligase"/>
    <property type="match status" value="1"/>
</dbReference>
<dbReference type="FunFam" id="2.40.50.140:FF:000012">
    <property type="entry name" value="DNA ligase"/>
    <property type="match status" value="1"/>
</dbReference>
<dbReference type="Gene3D" id="2.40.50.140">
    <property type="entry name" value="Nucleic acid-binding proteins"/>
    <property type="match status" value="1"/>
</dbReference>
<reference evidence="17 18" key="1">
    <citation type="submission" date="2016-10" db="EMBL/GenBank/DDBJ databases">
        <authorList>
            <person name="de Groot N.N."/>
        </authorList>
    </citation>
    <scope>NUCLEOTIDE SEQUENCE [LARGE SCALE GENOMIC DNA]</scope>
    <source>
        <strain evidence="17 18">HL3</strain>
    </source>
</reference>
<dbReference type="OrthoDB" id="9759736at2"/>
<comment type="similarity">
    <text evidence="13 14">Belongs to the NAD-dependent DNA ligase family. LigA subfamily.</text>
</comment>
<feature type="binding site" evidence="14">
    <location>
        <position position="416"/>
    </location>
    <ligand>
        <name>Zn(2+)</name>
        <dbReference type="ChEBI" id="CHEBI:29105"/>
    </ligand>
</feature>
<evidence type="ECO:0000256" key="6">
    <source>
        <dbReference type="ARBA" id="ARBA00022723"/>
    </source>
</evidence>
<dbReference type="PROSITE" id="PS01055">
    <property type="entry name" value="DNA_LIGASE_N1"/>
    <property type="match status" value="1"/>
</dbReference>
<keyword evidence="6 14" id="KW-0479">Metal-binding</keyword>
<comment type="catalytic activity">
    <reaction evidence="12 14 15">
        <text>NAD(+) + (deoxyribonucleotide)n-3'-hydroxyl + 5'-phospho-(deoxyribonucleotide)m = (deoxyribonucleotide)n+m + AMP + beta-nicotinamide D-nucleotide.</text>
        <dbReference type="EC" id="6.5.1.2"/>
    </reaction>
</comment>
<dbReference type="GO" id="GO:0006260">
    <property type="term" value="P:DNA replication"/>
    <property type="evidence" value="ECO:0007669"/>
    <property type="project" value="UniProtKB-KW"/>
</dbReference>
<keyword evidence="14" id="KW-0464">Manganese</keyword>
<feature type="domain" description="BRCT" evidence="16">
    <location>
        <begin position="598"/>
        <end position="679"/>
    </location>
</feature>
<feature type="binding site" evidence="14">
    <location>
        <begin position="41"/>
        <end position="45"/>
    </location>
    <ligand>
        <name>NAD(+)</name>
        <dbReference type="ChEBI" id="CHEBI:57540"/>
    </ligand>
</feature>
<dbReference type="AlphaFoldDB" id="A0A1I1N7T2"/>
<evidence type="ECO:0000256" key="3">
    <source>
        <dbReference type="ARBA" id="ARBA00013308"/>
    </source>
</evidence>
<evidence type="ECO:0000256" key="4">
    <source>
        <dbReference type="ARBA" id="ARBA00022598"/>
    </source>
</evidence>
<dbReference type="STRING" id="1123397.SAMN05660831_00140"/>
<keyword evidence="10 14" id="KW-0520">NAD</keyword>
<dbReference type="GO" id="GO:0006281">
    <property type="term" value="P:DNA repair"/>
    <property type="evidence" value="ECO:0007669"/>
    <property type="project" value="UniProtKB-KW"/>
</dbReference>
<evidence type="ECO:0000256" key="13">
    <source>
        <dbReference type="ARBA" id="ARBA00060881"/>
    </source>
</evidence>
<keyword evidence="7 14" id="KW-0227">DNA damage</keyword>
<dbReference type="PANTHER" id="PTHR23389">
    <property type="entry name" value="CHROMOSOME TRANSMISSION FIDELITY FACTOR 18"/>
    <property type="match status" value="1"/>
</dbReference>
<dbReference type="InterPro" id="IPR013840">
    <property type="entry name" value="DNAligase_N"/>
</dbReference>
<dbReference type="Pfam" id="PF01653">
    <property type="entry name" value="DNA_ligase_aden"/>
    <property type="match status" value="1"/>
</dbReference>
<dbReference type="CDD" id="cd00114">
    <property type="entry name" value="LIGANc"/>
    <property type="match status" value="1"/>
</dbReference>
<dbReference type="GO" id="GO:0003677">
    <property type="term" value="F:DNA binding"/>
    <property type="evidence" value="ECO:0007669"/>
    <property type="project" value="InterPro"/>
</dbReference>
<dbReference type="Gene3D" id="3.30.470.30">
    <property type="entry name" value="DNA ligase/mRNA capping enzyme"/>
    <property type="match status" value="1"/>
</dbReference>
<evidence type="ECO:0000256" key="2">
    <source>
        <dbReference type="ARBA" id="ARBA00012722"/>
    </source>
</evidence>
<name>A0A1I1N7T2_9GAMM</name>
<evidence type="ECO:0000256" key="1">
    <source>
        <dbReference type="ARBA" id="ARBA00004067"/>
    </source>
</evidence>
<feature type="binding site" evidence="14">
    <location>
        <position position="298"/>
    </location>
    <ligand>
        <name>NAD(+)</name>
        <dbReference type="ChEBI" id="CHEBI:57540"/>
    </ligand>
</feature>
<dbReference type="RefSeq" id="WP_093426835.1">
    <property type="nucleotide sequence ID" value="NZ_FOMJ01000001.1"/>
</dbReference>
<dbReference type="NCBIfam" id="TIGR00575">
    <property type="entry name" value="dnlj"/>
    <property type="match status" value="1"/>
</dbReference>
<comment type="caution">
    <text evidence="14">Lacks conserved residue(s) required for the propagation of feature annotation.</text>
</comment>
<keyword evidence="4 14" id="KW-0436">Ligase</keyword>
<dbReference type="Gene3D" id="6.20.10.30">
    <property type="match status" value="1"/>
</dbReference>
<dbReference type="GO" id="GO:0005829">
    <property type="term" value="C:cytosol"/>
    <property type="evidence" value="ECO:0007669"/>
    <property type="project" value="TreeGrafter"/>
</dbReference>
<dbReference type="InterPro" id="IPR036420">
    <property type="entry name" value="BRCT_dom_sf"/>
</dbReference>
<dbReference type="Pfam" id="PF03120">
    <property type="entry name" value="OB_DNA_ligase"/>
    <property type="match status" value="1"/>
</dbReference>
<dbReference type="PANTHER" id="PTHR23389:SF9">
    <property type="entry name" value="DNA LIGASE"/>
    <property type="match status" value="1"/>
</dbReference>
<evidence type="ECO:0000256" key="11">
    <source>
        <dbReference type="ARBA" id="ARBA00023204"/>
    </source>
</evidence>
<dbReference type="InterPro" id="IPR012340">
    <property type="entry name" value="NA-bd_OB-fold"/>
</dbReference>
<dbReference type="Pfam" id="PF12826">
    <property type="entry name" value="HHH_2"/>
    <property type="match status" value="1"/>
</dbReference>
<keyword evidence="11 14" id="KW-0234">DNA repair</keyword>
<protein>
    <recommendedName>
        <fullName evidence="3 14">DNA ligase</fullName>
        <ecNumber evidence="2 14">6.5.1.2</ecNumber>
    </recommendedName>
    <alternativeName>
        <fullName evidence="14">Polydeoxyribonucleotide synthase [NAD(+)]</fullName>
    </alternativeName>
</protein>
<dbReference type="InterPro" id="IPR004150">
    <property type="entry name" value="NAD_DNA_ligase_OB"/>
</dbReference>
<dbReference type="SUPFAM" id="SSF50249">
    <property type="entry name" value="Nucleic acid-binding proteins"/>
    <property type="match status" value="1"/>
</dbReference>
<dbReference type="PROSITE" id="PS01056">
    <property type="entry name" value="DNA_LIGASE_N2"/>
    <property type="match status" value="1"/>
</dbReference>
<gene>
    <name evidence="14" type="primary">ligA</name>
    <name evidence="17" type="ORF">SAMN05660831_00140</name>
</gene>
<dbReference type="InterPro" id="IPR004149">
    <property type="entry name" value="Znf_DNAligase_C4"/>
</dbReference>
<dbReference type="Gene3D" id="1.10.287.610">
    <property type="entry name" value="Helix hairpin bin"/>
    <property type="match status" value="1"/>
</dbReference>
<dbReference type="SMART" id="SM00278">
    <property type="entry name" value="HhH1"/>
    <property type="match status" value="4"/>
</dbReference>
<dbReference type="InterPro" id="IPR010994">
    <property type="entry name" value="RuvA_2-like"/>
</dbReference>
<feature type="binding site" evidence="14">
    <location>
        <begin position="90"/>
        <end position="91"/>
    </location>
    <ligand>
        <name>NAD(+)</name>
        <dbReference type="ChEBI" id="CHEBI:57540"/>
    </ligand>
</feature>
<feature type="active site" description="N6-AMP-lysine intermediate" evidence="14">
    <location>
        <position position="123"/>
    </location>
</feature>
<dbReference type="HAMAP" id="MF_01588">
    <property type="entry name" value="DNA_ligase_A"/>
    <property type="match status" value="1"/>
</dbReference>
<dbReference type="FunFam" id="1.10.150.20:FF:000006">
    <property type="entry name" value="DNA ligase"/>
    <property type="match status" value="1"/>
</dbReference>
<feature type="binding site" evidence="14">
    <location>
        <position position="181"/>
    </location>
    <ligand>
        <name>NAD(+)</name>
        <dbReference type="ChEBI" id="CHEBI:57540"/>
    </ligand>
</feature>
<feature type="binding site" evidence="14">
    <location>
        <position position="121"/>
    </location>
    <ligand>
        <name>NAD(+)</name>
        <dbReference type="ChEBI" id="CHEBI:57540"/>
    </ligand>
</feature>
<dbReference type="Pfam" id="PF00533">
    <property type="entry name" value="BRCT"/>
    <property type="match status" value="1"/>
</dbReference>
<dbReference type="Pfam" id="PF14520">
    <property type="entry name" value="HHH_5"/>
    <property type="match status" value="1"/>
</dbReference>
<dbReference type="InterPro" id="IPR003583">
    <property type="entry name" value="Hlx-hairpin-Hlx_DNA-bd_motif"/>
</dbReference>
<evidence type="ECO:0000256" key="9">
    <source>
        <dbReference type="ARBA" id="ARBA00022842"/>
    </source>
</evidence>
<evidence type="ECO:0000313" key="18">
    <source>
        <dbReference type="Proteomes" id="UP000198611"/>
    </source>
</evidence>
<dbReference type="SUPFAM" id="SSF47781">
    <property type="entry name" value="RuvA domain 2-like"/>
    <property type="match status" value="1"/>
</dbReference>
<dbReference type="InterPro" id="IPR041663">
    <property type="entry name" value="DisA/LigA_HHH"/>
</dbReference>
<keyword evidence="9 14" id="KW-0460">Magnesium</keyword>
<feature type="binding site" evidence="14">
    <location>
        <position position="440"/>
    </location>
    <ligand>
        <name>Zn(2+)</name>
        <dbReference type="ChEBI" id="CHEBI:29105"/>
    </ligand>
</feature>
<accession>A0A1I1N7T2</accession>
<dbReference type="SMART" id="SM00532">
    <property type="entry name" value="LIGANc"/>
    <property type="match status" value="1"/>
</dbReference>
<proteinExistence type="inferred from homology"/>
<dbReference type="Pfam" id="PF03119">
    <property type="entry name" value="DNA_ligase_ZBD"/>
    <property type="match status" value="1"/>
</dbReference>
<dbReference type="InterPro" id="IPR001679">
    <property type="entry name" value="DNA_ligase"/>
</dbReference>
<keyword evidence="5 14" id="KW-0235">DNA replication</keyword>
<feature type="binding site" evidence="14">
    <location>
        <position position="419"/>
    </location>
    <ligand>
        <name>Zn(2+)</name>
        <dbReference type="ChEBI" id="CHEBI:29105"/>
    </ligand>
</feature>
<dbReference type="PIRSF" id="PIRSF001604">
    <property type="entry name" value="LigA"/>
    <property type="match status" value="1"/>
</dbReference>
<dbReference type="InterPro" id="IPR001357">
    <property type="entry name" value="BRCT_dom"/>
</dbReference>
<dbReference type="EC" id="6.5.1.2" evidence="2 14"/>
<dbReference type="SUPFAM" id="SSF52113">
    <property type="entry name" value="BRCT domain"/>
    <property type="match status" value="1"/>
</dbReference>
<sequence length="679" mass="74502">MPPESTPSHRDDPAARVRELREAIDYHNYRYYVLDDPEIPDAEYDRLLRELQELEAAHPELVTADSPTQRVGAAPVSELGEVAHEIPMLSLANAFSEEELAAFDERLRRELGVETITYAAEPKLDGLAVSLLYVDGELVRGATRGDGTTGEDVTHNVRTIGAIPLRLRGEDWPRRLEVRGEVYMSHAGFQQLNEDRRAAGEEPFVNPRNAAAGSLRQLDPRITARRPLAFYAYGTGVSEGGEIADSHHESLQRLRDWGLPVSDEVQRAEGMAACIDYFRRMGERRASLAFDVDGVVFKVDDRARRERLGFVARSPRWAIAAKFPPEEELTTLRAVEWQVGRTGALTPVARLDPVFVGGATVTNATLHNEDEIRRKDVRIGDTVTVRRAGDVIPEVVGVVESRRPEGAEAPQRPDHCPVCGSEVVRLEGEAVARCTGGLYCPAQRRAALEHFASRRAMDIDGLGEKVIQQLVERELVRDVADLYHLDAATLEGLDRMAEKSAANLVAALEASRETTLPRFLFALGIREVGEATAAGLARHFGTLERLMAADEEELQQVPDVGPVVAESVATFFRQPHNREVIQHLIDAGVHWQEAEPDTGPKPLEGLTVVLTGTLAERTRDEAGAALEALGAKVTSSVSKKTDYVVAGEAAGSKREKAEELGITILDDAGLEQLLAGERP</sequence>
<evidence type="ECO:0000256" key="8">
    <source>
        <dbReference type="ARBA" id="ARBA00022833"/>
    </source>
</evidence>
<dbReference type="FunFam" id="1.10.287.610:FF:000002">
    <property type="entry name" value="DNA ligase"/>
    <property type="match status" value="1"/>
</dbReference>
<comment type="function">
    <text evidence="1 14">DNA ligase that catalyzes the formation of phosphodiester linkages between 5'-phosphoryl and 3'-hydroxyl groups in double-stranded DNA using NAD as a coenzyme and as the energy source for the reaction. It is essential for DNA replication and repair of damaged DNA.</text>
</comment>
<dbReference type="GO" id="GO:0003911">
    <property type="term" value="F:DNA ligase (NAD+) activity"/>
    <property type="evidence" value="ECO:0007669"/>
    <property type="project" value="UniProtKB-UniRule"/>
</dbReference>
<dbReference type="EMBL" id="FOMJ01000001">
    <property type="protein sequence ID" value="SFC93416.1"/>
    <property type="molecule type" value="Genomic_DNA"/>
</dbReference>
<dbReference type="Proteomes" id="UP000198611">
    <property type="component" value="Unassembled WGS sequence"/>
</dbReference>
<dbReference type="Gene3D" id="1.10.150.20">
    <property type="entry name" value="5' to 3' exonuclease, C-terminal subdomain"/>
    <property type="match status" value="2"/>
</dbReference>
<dbReference type="Gene3D" id="3.40.50.10190">
    <property type="entry name" value="BRCT domain"/>
    <property type="match status" value="1"/>
</dbReference>
<dbReference type="FunFam" id="3.30.470.30:FF:000001">
    <property type="entry name" value="DNA ligase"/>
    <property type="match status" value="1"/>
</dbReference>
<dbReference type="SMART" id="SM00292">
    <property type="entry name" value="BRCT"/>
    <property type="match status" value="1"/>
</dbReference>
<dbReference type="NCBIfam" id="NF005932">
    <property type="entry name" value="PRK07956.1"/>
    <property type="match status" value="1"/>
</dbReference>
<evidence type="ECO:0000256" key="5">
    <source>
        <dbReference type="ARBA" id="ARBA00022705"/>
    </source>
</evidence>
<keyword evidence="18" id="KW-1185">Reference proteome</keyword>
<feature type="binding site" evidence="14">
    <location>
        <position position="144"/>
    </location>
    <ligand>
        <name>NAD(+)</name>
        <dbReference type="ChEBI" id="CHEBI:57540"/>
    </ligand>
</feature>
<evidence type="ECO:0000256" key="7">
    <source>
        <dbReference type="ARBA" id="ARBA00022763"/>
    </source>
</evidence>
<feature type="binding site" evidence="14">
    <location>
        <position position="322"/>
    </location>
    <ligand>
        <name>NAD(+)</name>
        <dbReference type="ChEBI" id="CHEBI:57540"/>
    </ligand>
</feature>
<dbReference type="PROSITE" id="PS50172">
    <property type="entry name" value="BRCT"/>
    <property type="match status" value="1"/>
</dbReference>
<evidence type="ECO:0000313" key="17">
    <source>
        <dbReference type="EMBL" id="SFC93416.1"/>
    </source>
</evidence>
<dbReference type="InterPro" id="IPR033136">
    <property type="entry name" value="DNA_ligase_CS"/>
</dbReference>
<organism evidence="17 18">
    <name type="scientific">Thiohalospira halophila DSM 15071</name>
    <dbReference type="NCBI Taxonomy" id="1123397"/>
    <lineage>
        <taxon>Bacteria</taxon>
        <taxon>Pseudomonadati</taxon>
        <taxon>Pseudomonadota</taxon>
        <taxon>Gammaproteobacteria</taxon>
        <taxon>Thiohalospirales</taxon>
        <taxon>Thiohalospiraceae</taxon>
        <taxon>Thiohalospira</taxon>
    </lineage>
</organism>
<comment type="cofactor">
    <cofactor evidence="14">
        <name>Mg(2+)</name>
        <dbReference type="ChEBI" id="CHEBI:18420"/>
    </cofactor>
    <cofactor evidence="14">
        <name>Mn(2+)</name>
        <dbReference type="ChEBI" id="CHEBI:29035"/>
    </cofactor>
</comment>
<dbReference type="InterPro" id="IPR018239">
    <property type="entry name" value="DNA_ligase_AS"/>
</dbReference>
<keyword evidence="8 14" id="KW-0862">Zinc</keyword>
<evidence type="ECO:0000256" key="10">
    <source>
        <dbReference type="ARBA" id="ARBA00023027"/>
    </source>
</evidence>
<evidence type="ECO:0000256" key="15">
    <source>
        <dbReference type="RuleBase" id="RU000618"/>
    </source>
</evidence>
<evidence type="ECO:0000259" key="16">
    <source>
        <dbReference type="PROSITE" id="PS50172"/>
    </source>
</evidence>
<dbReference type="SUPFAM" id="SSF56091">
    <property type="entry name" value="DNA ligase/mRNA capping enzyme, catalytic domain"/>
    <property type="match status" value="1"/>
</dbReference>